<keyword evidence="9" id="KW-0732">Signal</keyword>
<accession>A0A5S5E0C6</accession>
<evidence type="ECO:0000256" key="6">
    <source>
        <dbReference type="ARBA" id="ARBA00022833"/>
    </source>
</evidence>
<evidence type="ECO:0000259" key="10">
    <source>
        <dbReference type="Pfam" id="PF00675"/>
    </source>
</evidence>
<dbReference type="AlphaFoldDB" id="A0A5S5E0C6"/>
<evidence type="ECO:0000256" key="1">
    <source>
        <dbReference type="ARBA" id="ARBA00001947"/>
    </source>
</evidence>
<keyword evidence="3 12" id="KW-0645">Protease</keyword>
<dbReference type="Proteomes" id="UP000323136">
    <property type="component" value="Unassembled WGS sequence"/>
</dbReference>
<dbReference type="InterPro" id="IPR011765">
    <property type="entry name" value="Pept_M16_N"/>
</dbReference>
<dbReference type="Pfam" id="PF00675">
    <property type="entry name" value="Peptidase_M16"/>
    <property type="match status" value="1"/>
</dbReference>
<evidence type="ECO:0000256" key="5">
    <source>
        <dbReference type="ARBA" id="ARBA00022801"/>
    </source>
</evidence>
<reference evidence="12 13" key="1">
    <citation type="submission" date="2019-07" db="EMBL/GenBank/DDBJ databases">
        <title>Genomic Encyclopedia of Type Strains, Phase IV (KMG-IV): sequencing the most valuable type-strain genomes for metagenomic binning, comparative biology and taxonomic classification.</title>
        <authorList>
            <person name="Goeker M."/>
        </authorList>
    </citation>
    <scope>NUCLEOTIDE SEQUENCE [LARGE SCALE GENOMIC DNA]</scope>
    <source>
        <strain evidence="12 13">DSM 18961</strain>
    </source>
</reference>
<protein>
    <submittedName>
        <fullName evidence="12">Zinc protease</fullName>
    </submittedName>
</protein>
<keyword evidence="7" id="KW-0482">Metalloprotease</keyword>
<evidence type="ECO:0000259" key="11">
    <source>
        <dbReference type="Pfam" id="PF05193"/>
    </source>
</evidence>
<dbReference type="InterPro" id="IPR050626">
    <property type="entry name" value="Peptidase_M16"/>
</dbReference>
<keyword evidence="13" id="KW-1185">Reference proteome</keyword>
<dbReference type="EMBL" id="VNIA01000001">
    <property type="protein sequence ID" value="TYQ00200.1"/>
    <property type="molecule type" value="Genomic_DNA"/>
</dbReference>
<proteinExistence type="inferred from homology"/>
<keyword evidence="5" id="KW-0378">Hydrolase</keyword>
<organism evidence="12 13">
    <name type="scientific">Tenacibaculum adriaticum</name>
    <dbReference type="NCBI Taxonomy" id="413713"/>
    <lineage>
        <taxon>Bacteria</taxon>
        <taxon>Pseudomonadati</taxon>
        <taxon>Bacteroidota</taxon>
        <taxon>Flavobacteriia</taxon>
        <taxon>Flavobacteriales</taxon>
        <taxon>Flavobacteriaceae</taxon>
        <taxon>Tenacibaculum</taxon>
    </lineage>
</organism>
<comment type="similarity">
    <text evidence="2 8">Belongs to the peptidase M16 family.</text>
</comment>
<feature type="signal peptide" evidence="9">
    <location>
        <begin position="1"/>
        <end position="19"/>
    </location>
</feature>
<dbReference type="InterPro" id="IPR007863">
    <property type="entry name" value="Peptidase_M16_C"/>
</dbReference>
<feature type="domain" description="Peptidase M16 N-terminal" evidence="10">
    <location>
        <begin position="54"/>
        <end position="171"/>
    </location>
</feature>
<evidence type="ECO:0000313" key="13">
    <source>
        <dbReference type="Proteomes" id="UP000323136"/>
    </source>
</evidence>
<dbReference type="PANTHER" id="PTHR43690:SF34">
    <property type="entry name" value="ZINC PROTEASE PQQL-LIKE"/>
    <property type="match status" value="1"/>
</dbReference>
<comment type="cofactor">
    <cofactor evidence="1">
        <name>Zn(2+)</name>
        <dbReference type="ChEBI" id="CHEBI:29105"/>
    </cofactor>
</comment>
<name>A0A5S5E0C6_9FLAO</name>
<evidence type="ECO:0000256" key="3">
    <source>
        <dbReference type="ARBA" id="ARBA00022670"/>
    </source>
</evidence>
<dbReference type="Gene3D" id="3.30.830.10">
    <property type="entry name" value="Metalloenzyme, LuxS/M16 peptidase-like"/>
    <property type="match status" value="4"/>
</dbReference>
<dbReference type="PROSITE" id="PS00143">
    <property type="entry name" value="INSULINASE"/>
    <property type="match status" value="1"/>
</dbReference>
<dbReference type="SUPFAM" id="SSF63411">
    <property type="entry name" value="LuxS/MPP-like metallohydrolase"/>
    <property type="match status" value="4"/>
</dbReference>
<evidence type="ECO:0000256" key="2">
    <source>
        <dbReference type="ARBA" id="ARBA00007261"/>
    </source>
</evidence>
<gene>
    <name evidence="12" type="ORF">C7447_101810</name>
</gene>
<dbReference type="RefSeq" id="WP_148868962.1">
    <property type="nucleotide sequence ID" value="NZ_VNIA01000001.1"/>
</dbReference>
<feature type="domain" description="Peptidase M16 C-terminal" evidence="11">
    <location>
        <begin position="686"/>
        <end position="866"/>
    </location>
</feature>
<dbReference type="GO" id="GO:0006508">
    <property type="term" value="P:proteolysis"/>
    <property type="evidence" value="ECO:0007669"/>
    <property type="project" value="UniProtKB-KW"/>
</dbReference>
<evidence type="ECO:0000256" key="8">
    <source>
        <dbReference type="RuleBase" id="RU004447"/>
    </source>
</evidence>
<keyword evidence="4" id="KW-0479">Metal-binding</keyword>
<dbReference type="Pfam" id="PF05193">
    <property type="entry name" value="Peptidase_M16_C"/>
    <property type="match status" value="2"/>
</dbReference>
<dbReference type="InterPro" id="IPR011249">
    <property type="entry name" value="Metalloenz_LuxS/M16"/>
</dbReference>
<dbReference type="PANTHER" id="PTHR43690">
    <property type="entry name" value="NARDILYSIN"/>
    <property type="match status" value="1"/>
</dbReference>
<dbReference type="InterPro" id="IPR001431">
    <property type="entry name" value="Pept_M16_Zn_BS"/>
</dbReference>
<feature type="chain" id="PRO_5024321759" evidence="9">
    <location>
        <begin position="20"/>
        <end position="935"/>
    </location>
</feature>
<feature type="domain" description="Peptidase M16 C-terminal" evidence="11">
    <location>
        <begin position="206"/>
        <end position="374"/>
    </location>
</feature>
<dbReference type="OrthoDB" id="9811314at2"/>
<evidence type="ECO:0000256" key="4">
    <source>
        <dbReference type="ARBA" id="ARBA00022723"/>
    </source>
</evidence>
<evidence type="ECO:0000256" key="7">
    <source>
        <dbReference type="ARBA" id="ARBA00023049"/>
    </source>
</evidence>
<dbReference type="GO" id="GO:0004222">
    <property type="term" value="F:metalloendopeptidase activity"/>
    <property type="evidence" value="ECO:0007669"/>
    <property type="project" value="InterPro"/>
</dbReference>
<dbReference type="GO" id="GO:0046872">
    <property type="term" value="F:metal ion binding"/>
    <property type="evidence" value="ECO:0007669"/>
    <property type="project" value="UniProtKB-KW"/>
</dbReference>
<evidence type="ECO:0000256" key="9">
    <source>
        <dbReference type="SAM" id="SignalP"/>
    </source>
</evidence>
<comment type="caution">
    <text evidence="12">The sequence shown here is derived from an EMBL/GenBank/DDBJ whole genome shotgun (WGS) entry which is preliminary data.</text>
</comment>
<sequence>MKKLLLLFIALTVSLFVNAQTLDLSQTLATDTTVKKGVLSNGMTYYIKSTDVVKDAASYYIIQNVGSILENEDQRGLAHFLEHMAFNGTKNFPGKGILNTLEKQGAVFGKDINAYTSFDETVYNLNNIPTKDGLVDISLTILKDWSNYLLLTNEEIDAERGVIKEEWRTRQSGQGRLFEVSLPVLFNKSKYAERLPIGLMSVVEGFDYKALRDFYHDWYRTDLQAIAIIGDVNVDEIEQKIKESFSKIPAVKKPRERFTVHVPDNEKMLFGLGTDLEVSTARISFGIRHKRIFKPETVADLKQKLLESMATSLLSARIAEKAQNPETPYLAAVTGYGPSMVRTSNNFSLEIYPKENQQKGAFKAALTEVVRAVKFGFIQPEMARSVAQINSRYKNQIAKKNDINHALIEQSIQSNFLYNSTITDIEKEYEVAKQLLNTITIEELHNTIKRLYTQNNRYLYVVGVEGHDNLTEESANQIIDQVENDINITAYIEALAGKKLVSDLDIKAGTIEETVQNSEIGSTTFTLSNGVKVHYKFTDKEKDNVALNAVSYGGTSLLNDEDLPSAGLISDLIFLSGLGDFNATDLKKILAGKTANVRVSLGEIDENIFGSSNTTDVETMLQLTYLQFVKPRFDEEAYKVLLGYLKNYVTSRSNDINEKIKDSLTVAVYGKNNPKKRIFNQEYANDISFEKIKSIYENRFANASDFEFFIVGDVKEDQLKPILEQYLASLPTKNTKETFKDNGAKWLSKTIDKDIYLKMEDPKASVNIVYKKEMPYTLKSAVYTKALGDILQLRVTEMVRESEGGAYSPNANATLVREPKSLAQVSFKFDCNPDLADKLVEIVNNEFQKIAKGNILEDDLNKIKTNFIKEREQSKDKNNYDMQLLKNYYRFDYNMNDTKNFEDIVNKMCDKDIKKMAEQIVKKGNNYEIVFKPAQ</sequence>
<keyword evidence="6" id="KW-0862">Zinc</keyword>
<evidence type="ECO:0000313" key="12">
    <source>
        <dbReference type="EMBL" id="TYQ00200.1"/>
    </source>
</evidence>